<accession>A0A371FNM1</accession>
<organism evidence="3 4">
    <name type="scientific">Mucuna pruriens</name>
    <name type="common">Velvet bean</name>
    <name type="synonym">Dolichos pruriens</name>
    <dbReference type="NCBI Taxonomy" id="157652"/>
    <lineage>
        <taxon>Eukaryota</taxon>
        <taxon>Viridiplantae</taxon>
        <taxon>Streptophyta</taxon>
        <taxon>Embryophyta</taxon>
        <taxon>Tracheophyta</taxon>
        <taxon>Spermatophyta</taxon>
        <taxon>Magnoliopsida</taxon>
        <taxon>eudicotyledons</taxon>
        <taxon>Gunneridae</taxon>
        <taxon>Pentapetalae</taxon>
        <taxon>rosids</taxon>
        <taxon>fabids</taxon>
        <taxon>Fabales</taxon>
        <taxon>Fabaceae</taxon>
        <taxon>Papilionoideae</taxon>
        <taxon>50 kb inversion clade</taxon>
        <taxon>NPAAA clade</taxon>
        <taxon>indigoferoid/millettioid clade</taxon>
        <taxon>Phaseoleae</taxon>
        <taxon>Mucuna</taxon>
    </lineage>
</organism>
<feature type="domain" description="Retrotransposon gag" evidence="2">
    <location>
        <begin position="5"/>
        <end position="99"/>
    </location>
</feature>
<dbReference type="EMBL" id="QJKJ01008394">
    <property type="protein sequence ID" value="RDX79914.1"/>
    <property type="molecule type" value="Genomic_DNA"/>
</dbReference>
<dbReference type="OrthoDB" id="1934635at2759"/>
<dbReference type="Pfam" id="PF03732">
    <property type="entry name" value="Retrotrans_gag"/>
    <property type="match status" value="1"/>
</dbReference>
<dbReference type="Proteomes" id="UP000257109">
    <property type="component" value="Unassembled WGS sequence"/>
</dbReference>
<feature type="non-terminal residue" evidence="3">
    <location>
        <position position="1"/>
    </location>
</feature>
<feature type="compositionally biased region" description="Polar residues" evidence="1">
    <location>
        <begin position="157"/>
        <end position="169"/>
    </location>
</feature>
<keyword evidence="4" id="KW-1185">Reference proteome</keyword>
<evidence type="ECO:0000313" key="3">
    <source>
        <dbReference type="EMBL" id="RDX79914.1"/>
    </source>
</evidence>
<name>A0A371FNM1_MUCPR</name>
<feature type="region of interest" description="Disordered" evidence="1">
    <location>
        <begin position="130"/>
        <end position="169"/>
    </location>
</feature>
<feature type="compositionally biased region" description="Basic and acidic residues" evidence="1">
    <location>
        <begin position="137"/>
        <end position="156"/>
    </location>
</feature>
<dbReference type="InterPro" id="IPR005162">
    <property type="entry name" value="Retrotrans_gag_dom"/>
</dbReference>
<evidence type="ECO:0000313" key="4">
    <source>
        <dbReference type="Proteomes" id="UP000257109"/>
    </source>
</evidence>
<comment type="caution">
    <text evidence="3">The sequence shown here is derived from an EMBL/GenBank/DDBJ whole genome shotgun (WGS) entry which is preliminary data.</text>
</comment>
<sequence>MVVRLVMLEFSDYAIVWQNQVLAKIKRGRRYPCESWESSKRMMRERFVPFYYTRGPYNKLQTSYQSSKSVEEYHKQMEMDLIRAQAEEIMEVTMARFLHDLNNEIQDILVHQTIKVELQIKRRNVFRKPFSSSSSWKGKEREKERFRRDKSPKKGSDISQGQKETPSICTSSAPNFSCIMCFNSLDKGHITSKCPDRRTILLSDNGEVESESLYEESSFTSEAKSSSGGSHYEGDLQVVSNDGEVVFYHYRWGSSVNVASLRVVEKLAIPMSRKLSLSLSVEFLSPTFAHPKPCKLKWLNERGELLVDKQVVLAITLGNYEDRVVCDVVLMEATHILQLLEEFKDVFLNDVPHEMPPLRGIEHYINLSLGATLPNRVGYMTNP</sequence>
<gene>
    <name evidence="3" type="ORF">CR513_39604</name>
</gene>
<feature type="region of interest" description="Disordered" evidence="1">
    <location>
        <begin position="212"/>
        <end position="232"/>
    </location>
</feature>
<dbReference type="PANTHER" id="PTHR35046:SF9">
    <property type="entry name" value="RNA-DIRECTED DNA POLYMERASE"/>
    <property type="match status" value="1"/>
</dbReference>
<feature type="compositionally biased region" description="Low complexity" evidence="1">
    <location>
        <begin position="215"/>
        <end position="230"/>
    </location>
</feature>
<reference evidence="3" key="1">
    <citation type="submission" date="2018-05" db="EMBL/GenBank/DDBJ databases">
        <title>Draft genome of Mucuna pruriens seed.</title>
        <authorList>
            <person name="Nnadi N.E."/>
            <person name="Vos R."/>
            <person name="Hasami M.H."/>
            <person name="Devisetty U.K."/>
            <person name="Aguiy J.C."/>
        </authorList>
    </citation>
    <scope>NUCLEOTIDE SEQUENCE [LARGE SCALE GENOMIC DNA]</scope>
    <source>
        <strain evidence="3">JCA_2017</strain>
    </source>
</reference>
<evidence type="ECO:0000259" key="2">
    <source>
        <dbReference type="Pfam" id="PF03732"/>
    </source>
</evidence>
<evidence type="ECO:0000256" key="1">
    <source>
        <dbReference type="SAM" id="MobiDB-lite"/>
    </source>
</evidence>
<protein>
    <recommendedName>
        <fullName evidence="2">Retrotransposon gag domain-containing protein</fullName>
    </recommendedName>
</protein>
<dbReference type="AlphaFoldDB" id="A0A371FNM1"/>
<proteinExistence type="predicted"/>
<dbReference type="PANTHER" id="PTHR35046">
    <property type="entry name" value="ZINC KNUCKLE (CCHC-TYPE) FAMILY PROTEIN"/>
    <property type="match status" value="1"/>
</dbReference>